<feature type="region of interest" description="Disordered" evidence="1">
    <location>
        <begin position="55"/>
        <end position="87"/>
    </location>
</feature>
<accession>A0A0V0S2B6</accession>
<protein>
    <submittedName>
        <fullName evidence="2">Uncharacterized protein</fullName>
    </submittedName>
</protein>
<dbReference type="EMBL" id="JYDL01000044">
    <property type="protein sequence ID" value="KRX20894.1"/>
    <property type="molecule type" value="Genomic_DNA"/>
</dbReference>
<evidence type="ECO:0000256" key="1">
    <source>
        <dbReference type="SAM" id="MobiDB-lite"/>
    </source>
</evidence>
<reference evidence="2 3" key="1">
    <citation type="submission" date="2015-01" db="EMBL/GenBank/DDBJ databases">
        <title>Evolution of Trichinella species and genotypes.</title>
        <authorList>
            <person name="Korhonen P.K."/>
            <person name="Edoardo P."/>
            <person name="Giuseppe L.R."/>
            <person name="Gasser R.B."/>
        </authorList>
    </citation>
    <scope>NUCLEOTIDE SEQUENCE [LARGE SCALE GENOMIC DNA]</scope>
    <source>
        <strain evidence="2">ISS37</strain>
    </source>
</reference>
<sequence>MVDELVQICDGELYLDDIQELLEAVDAFYDNWKQLSVRRLLSGIHSMAECRRPAERCAPNSDSSKMPNLSSTSNLNPLTAVAPVSHR</sequence>
<feature type="compositionally biased region" description="Polar residues" evidence="1">
    <location>
        <begin position="60"/>
        <end position="77"/>
    </location>
</feature>
<comment type="caution">
    <text evidence="2">The sequence shown here is derived from an EMBL/GenBank/DDBJ whole genome shotgun (WGS) entry which is preliminary data.</text>
</comment>
<organism evidence="2 3">
    <name type="scientific">Trichinella nelsoni</name>
    <dbReference type="NCBI Taxonomy" id="6336"/>
    <lineage>
        <taxon>Eukaryota</taxon>
        <taxon>Metazoa</taxon>
        <taxon>Ecdysozoa</taxon>
        <taxon>Nematoda</taxon>
        <taxon>Enoplea</taxon>
        <taxon>Dorylaimia</taxon>
        <taxon>Trichinellida</taxon>
        <taxon>Trichinellidae</taxon>
        <taxon>Trichinella</taxon>
    </lineage>
</organism>
<name>A0A0V0S2B6_9BILA</name>
<dbReference type="AlphaFoldDB" id="A0A0V0S2B6"/>
<gene>
    <name evidence="2" type="ORF">T07_15048</name>
</gene>
<proteinExistence type="predicted"/>
<keyword evidence="3" id="KW-1185">Reference proteome</keyword>
<dbReference type="OrthoDB" id="10588952at2759"/>
<dbReference type="Proteomes" id="UP000054630">
    <property type="component" value="Unassembled WGS sequence"/>
</dbReference>
<evidence type="ECO:0000313" key="2">
    <source>
        <dbReference type="EMBL" id="KRX20894.1"/>
    </source>
</evidence>
<evidence type="ECO:0000313" key="3">
    <source>
        <dbReference type="Proteomes" id="UP000054630"/>
    </source>
</evidence>